<comment type="subcellular location">
    <subcellularLocation>
        <location evidence="1">Membrane</location>
        <topology evidence="1">Multi-pass membrane protein</topology>
    </subcellularLocation>
</comment>
<dbReference type="AlphaFoldDB" id="A0A1V0QSF7"/>
<feature type="transmembrane region" description="Helical" evidence="5">
    <location>
        <begin position="235"/>
        <end position="252"/>
    </location>
</feature>
<name>A0A1V0QSF7_9AGAR</name>
<evidence type="ECO:0000256" key="1">
    <source>
        <dbReference type="ARBA" id="ARBA00004141"/>
    </source>
</evidence>
<keyword evidence="3 5" id="KW-1133">Transmembrane helix</keyword>
<feature type="transmembrane region" description="Helical" evidence="5">
    <location>
        <begin position="45"/>
        <end position="62"/>
    </location>
</feature>
<dbReference type="InterPro" id="IPR000537">
    <property type="entry name" value="UbiA_prenyltransferase"/>
</dbReference>
<dbReference type="PANTHER" id="PTHR42723:SF1">
    <property type="entry name" value="CHLOROPHYLL SYNTHASE, CHLOROPLASTIC"/>
    <property type="match status" value="1"/>
</dbReference>
<dbReference type="GO" id="GO:0016765">
    <property type="term" value="F:transferase activity, transferring alkyl or aryl (other than methyl) groups"/>
    <property type="evidence" value="ECO:0007669"/>
    <property type="project" value="InterPro"/>
</dbReference>
<dbReference type="Pfam" id="PF01040">
    <property type="entry name" value="UbiA"/>
    <property type="match status" value="1"/>
</dbReference>
<dbReference type="InterPro" id="IPR050475">
    <property type="entry name" value="Prenyltransferase_related"/>
</dbReference>
<reference evidence="6" key="2">
    <citation type="submission" date="2017-03" db="EMBL/GenBank/DDBJ databases">
        <authorList>
            <person name="Afonso C.L."/>
            <person name="Miller P.J."/>
            <person name="Scott M.A."/>
            <person name="Spackman E."/>
            <person name="Goraichik I."/>
            <person name="Dimitrov K.M."/>
            <person name="Suarez D.L."/>
            <person name="Swayne D.E."/>
        </authorList>
    </citation>
    <scope>NUCLEOTIDE SEQUENCE</scope>
    <source>
        <strain evidence="6">Cya-TC</strain>
    </source>
</reference>
<proteinExistence type="evidence at transcript level"/>
<sequence length="304" mass="34283">MSVFSPILREIDIFFSFSWRDWSTTIIPGSLFAVGAMRGLPIPKIINNYLFLITWLTPYIYFFNLSNQITGVAEDKIDKPDRPIPSGKVTLEGAKIRWTVLFATFLGISIYEPTVFPETLVWILTVAFLCITPGGSHWFGKNTVAMSTGTWALLSASWKSIAPLTPKSEAWVYAISAWAGILTHIQDLRDIKGDAAIGRKTMPLVFDDWETRLIISFVFIPASLYVLHLAHIVEIAPWTLIIPHVILGYRILQMDGARYDHKTYMFYTYIFCLILAITSTEGVDFKDLARNLSTLDLGGFKVSV</sequence>
<feature type="transmembrane region" description="Helical" evidence="5">
    <location>
        <begin position="264"/>
        <end position="283"/>
    </location>
</feature>
<accession>A0A1V0QSF7</accession>
<protein>
    <submittedName>
        <fullName evidence="6">Diterpene cyclase</fullName>
    </submittedName>
</protein>
<keyword evidence="4 5" id="KW-0472">Membrane</keyword>
<evidence type="ECO:0000256" key="5">
    <source>
        <dbReference type="SAM" id="Phobius"/>
    </source>
</evidence>
<organism evidence="6">
    <name type="scientific">Cyathus africanus</name>
    <dbReference type="NCBI Taxonomy" id="380649"/>
    <lineage>
        <taxon>Eukaryota</taxon>
        <taxon>Fungi</taxon>
        <taxon>Dikarya</taxon>
        <taxon>Basidiomycota</taxon>
        <taxon>Agaricomycotina</taxon>
        <taxon>Agaricomycetes</taxon>
        <taxon>Agaricomycetidae</taxon>
        <taxon>Agaricales</taxon>
        <taxon>Agaricineae</taxon>
        <taxon>Nidulariaceae</taxon>
        <taxon>Cyathus</taxon>
    </lineage>
</organism>
<dbReference type="InterPro" id="IPR044878">
    <property type="entry name" value="UbiA_sf"/>
</dbReference>
<keyword evidence="2 5" id="KW-0812">Transmembrane</keyword>
<reference evidence="6" key="1">
    <citation type="journal article" date="2017" name="Angew. Chem. Int. Ed. Engl.">
        <title>Discovery and characterization of a new family of diterpene cyclases in bacteria and fungi.</title>
        <authorList>
            <person name="Yang Y.L."/>
            <person name="Zhang S."/>
            <person name="Ma K."/>
            <person name="Xu Y."/>
            <person name="Tao Q."/>
            <person name="Chen Y."/>
            <person name="Chen J."/>
            <person name="Guo S."/>
            <person name="Ren J."/>
            <person name="Wang W."/>
            <person name="Tao Y."/>
            <person name="Yin W.B."/>
            <person name="Liu H."/>
        </authorList>
    </citation>
    <scope>NUCLEOTIDE SEQUENCE</scope>
    <source>
        <strain evidence="6">Cya-TC</strain>
    </source>
</reference>
<dbReference type="EMBL" id="KY683786">
    <property type="protein sequence ID" value="ARE72248.1"/>
    <property type="molecule type" value="mRNA"/>
</dbReference>
<dbReference type="Gene3D" id="1.10.357.140">
    <property type="entry name" value="UbiA prenyltransferase"/>
    <property type="match status" value="1"/>
</dbReference>
<dbReference type="PANTHER" id="PTHR42723">
    <property type="entry name" value="CHLOROPHYLL SYNTHASE"/>
    <property type="match status" value="1"/>
</dbReference>
<evidence type="ECO:0000313" key="6">
    <source>
        <dbReference type="EMBL" id="ARE72248.1"/>
    </source>
</evidence>
<dbReference type="CDD" id="cd13965">
    <property type="entry name" value="PT_UbiA_3"/>
    <property type="match status" value="1"/>
</dbReference>
<feature type="transmembrane region" description="Helical" evidence="5">
    <location>
        <begin position="120"/>
        <end position="139"/>
    </location>
</feature>
<feature type="transmembrane region" description="Helical" evidence="5">
    <location>
        <begin position="209"/>
        <end position="229"/>
    </location>
</feature>
<feature type="transmembrane region" description="Helical" evidence="5">
    <location>
        <begin position="96"/>
        <end position="113"/>
    </location>
</feature>
<evidence type="ECO:0000256" key="2">
    <source>
        <dbReference type="ARBA" id="ARBA00022692"/>
    </source>
</evidence>
<evidence type="ECO:0000256" key="4">
    <source>
        <dbReference type="ARBA" id="ARBA00023136"/>
    </source>
</evidence>
<dbReference type="GO" id="GO:0016020">
    <property type="term" value="C:membrane"/>
    <property type="evidence" value="ECO:0007669"/>
    <property type="project" value="UniProtKB-SubCell"/>
</dbReference>
<evidence type="ECO:0000256" key="3">
    <source>
        <dbReference type="ARBA" id="ARBA00022989"/>
    </source>
</evidence>
<dbReference type="KEGG" id="ag:ARE72248"/>